<sequence length="102" mass="11537">MSIKFKKTVEDFVCENCGKSVDGNGYTNHCPHCLWSKHIDIFPGDRAENCGGLMEPIDTEENGGEWSVIQKCNKCSKIHKNKISTDDNFDRLVKISEKSNNK</sequence>
<accession>A0A1G2TYK2</accession>
<organism evidence="2 3">
    <name type="scientific">Candidatus Zambryskibacteria bacterium RIFCSPLOWO2_01_FULL_35_19</name>
    <dbReference type="NCBI Taxonomy" id="1802757"/>
    <lineage>
        <taxon>Bacteria</taxon>
        <taxon>Candidatus Zambryskiibacteriota</taxon>
    </lineage>
</organism>
<dbReference type="EMBL" id="MHWA01000004">
    <property type="protein sequence ID" value="OHB02381.1"/>
    <property type="molecule type" value="Genomic_DNA"/>
</dbReference>
<dbReference type="AlphaFoldDB" id="A0A1G2TYK2"/>
<evidence type="ECO:0000313" key="3">
    <source>
        <dbReference type="Proteomes" id="UP000178404"/>
    </source>
</evidence>
<name>A0A1G2TYK2_9BACT</name>
<gene>
    <name evidence="2" type="ORF">A3A90_01125</name>
</gene>
<comment type="caution">
    <text evidence="2">The sequence shown here is derived from an EMBL/GenBank/DDBJ whole genome shotgun (WGS) entry which is preliminary data.</text>
</comment>
<dbReference type="InterPro" id="IPR024439">
    <property type="entry name" value="RNHCP"/>
</dbReference>
<feature type="domain" description="RNHCP" evidence="1">
    <location>
        <begin position="10"/>
        <end position="92"/>
    </location>
</feature>
<dbReference type="Pfam" id="PF12647">
    <property type="entry name" value="RNHCP"/>
    <property type="match status" value="1"/>
</dbReference>
<evidence type="ECO:0000313" key="2">
    <source>
        <dbReference type="EMBL" id="OHB02381.1"/>
    </source>
</evidence>
<proteinExistence type="predicted"/>
<dbReference type="Proteomes" id="UP000178404">
    <property type="component" value="Unassembled WGS sequence"/>
</dbReference>
<reference evidence="2 3" key="1">
    <citation type="journal article" date="2016" name="Nat. Commun.">
        <title>Thousands of microbial genomes shed light on interconnected biogeochemical processes in an aquifer system.</title>
        <authorList>
            <person name="Anantharaman K."/>
            <person name="Brown C.T."/>
            <person name="Hug L.A."/>
            <person name="Sharon I."/>
            <person name="Castelle C.J."/>
            <person name="Probst A.J."/>
            <person name="Thomas B.C."/>
            <person name="Singh A."/>
            <person name="Wilkins M.J."/>
            <person name="Karaoz U."/>
            <person name="Brodie E.L."/>
            <person name="Williams K.H."/>
            <person name="Hubbard S.S."/>
            <person name="Banfield J.F."/>
        </authorList>
    </citation>
    <scope>NUCLEOTIDE SEQUENCE [LARGE SCALE GENOMIC DNA]</scope>
</reference>
<protein>
    <recommendedName>
        <fullName evidence="1">RNHCP domain-containing protein</fullName>
    </recommendedName>
</protein>
<evidence type="ECO:0000259" key="1">
    <source>
        <dbReference type="Pfam" id="PF12647"/>
    </source>
</evidence>